<reference evidence="5" key="1">
    <citation type="submission" date="2025-08" db="UniProtKB">
        <authorList>
            <consortium name="RefSeq"/>
        </authorList>
    </citation>
    <scope>IDENTIFICATION</scope>
</reference>
<feature type="region of interest" description="Disordered" evidence="3">
    <location>
        <begin position="1"/>
        <end position="40"/>
    </location>
</feature>
<dbReference type="PANTHER" id="PTHR24106">
    <property type="entry name" value="NACHT, LRR AND CARD DOMAINS-CONTAINING"/>
    <property type="match status" value="1"/>
</dbReference>
<sequence length="383" mass="42491">MENMRDLNEEEDNSSVSSCLSLKSDRSKEHPPVFSNDPRPSDTKLVGCSLAEISCAALASALKSNPSHLRDLDLGLNDLQDSAVKLLSDLLESPDCRLETLRLRDCSLSEISCAALASALKSNPSHLRVLDLRENDMKDSGVKLLSDFLESPDCRLETLRLSGCSLSEIRCAALASALKSNPSHLRDLDLSENDLKDSAVKLLSDFLESPDCRLETLRLWSCRFSEISWAALISALKSNPSHLRHLDLSGNNLKDSGVKLLSDLLESPDCRLEKFTCTTSGYRFAADMTSNWQRTHRKLPSETMPDMFWTLMGCRLSDISCAALISALKSNPSHLRKLNLSHNDLQDSGVKLLRDLLESPDCRLETLKINDETITAKMQKKCP</sequence>
<dbReference type="SMART" id="SM00368">
    <property type="entry name" value="LRR_RI"/>
    <property type="match status" value="8"/>
</dbReference>
<proteinExistence type="predicted"/>
<dbReference type="InterPro" id="IPR051261">
    <property type="entry name" value="NLR"/>
</dbReference>
<keyword evidence="4" id="KW-1185">Reference proteome</keyword>
<evidence type="ECO:0000256" key="3">
    <source>
        <dbReference type="SAM" id="MobiDB-lite"/>
    </source>
</evidence>
<dbReference type="InterPro" id="IPR001611">
    <property type="entry name" value="Leu-rich_rpt"/>
</dbReference>
<dbReference type="Proteomes" id="UP000515161">
    <property type="component" value="Unplaced"/>
</dbReference>
<evidence type="ECO:0000256" key="1">
    <source>
        <dbReference type="ARBA" id="ARBA00022614"/>
    </source>
</evidence>
<dbReference type="GeneID" id="117559523"/>
<dbReference type="AlphaFoldDB" id="A0A6P8VNH7"/>
<protein>
    <submittedName>
        <fullName evidence="5">NACHT, LRR and PYD domains-containing protein 14-like isoform X5</fullName>
    </submittedName>
</protein>
<evidence type="ECO:0000256" key="2">
    <source>
        <dbReference type="ARBA" id="ARBA00022737"/>
    </source>
</evidence>
<keyword evidence="1" id="KW-0433">Leucine-rich repeat</keyword>
<dbReference type="Pfam" id="PF13516">
    <property type="entry name" value="LRR_6"/>
    <property type="match status" value="5"/>
</dbReference>
<dbReference type="SUPFAM" id="SSF52047">
    <property type="entry name" value="RNI-like"/>
    <property type="match status" value="1"/>
</dbReference>
<evidence type="ECO:0000313" key="5">
    <source>
        <dbReference type="RefSeq" id="XP_034092211.1"/>
    </source>
</evidence>
<dbReference type="PROSITE" id="PS51450">
    <property type="entry name" value="LRR"/>
    <property type="match status" value="1"/>
</dbReference>
<dbReference type="RefSeq" id="XP_034092211.1">
    <property type="nucleotide sequence ID" value="XM_034236320.1"/>
</dbReference>
<gene>
    <name evidence="5" type="primary">LOC117559523</name>
</gene>
<dbReference type="Gene3D" id="3.80.10.10">
    <property type="entry name" value="Ribonuclease Inhibitor"/>
    <property type="match status" value="3"/>
</dbReference>
<organism evidence="4 5">
    <name type="scientific">Gymnodraco acuticeps</name>
    <name type="common">Antarctic dragonfish</name>
    <dbReference type="NCBI Taxonomy" id="8218"/>
    <lineage>
        <taxon>Eukaryota</taxon>
        <taxon>Metazoa</taxon>
        <taxon>Chordata</taxon>
        <taxon>Craniata</taxon>
        <taxon>Vertebrata</taxon>
        <taxon>Euteleostomi</taxon>
        <taxon>Actinopterygii</taxon>
        <taxon>Neopterygii</taxon>
        <taxon>Teleostei</taxon>
        <taxon>Neoteleostei</taxon>
        <taxon>Acanthomorphata</taxon>
        <taxon>Eupercaria</taxon>
        <taxon>Perciformes</taxon>
        <taxon>Notothenioidei</taxon>
        <taxon>Bathydraconidae</taxon>
        <taxon>Gymnodraco</taxon>
    </lineage>
</organism>
<dbReference type="FunFam" id="3.80.10.10:FF:000947">
    <property type="entry name" value="Si:dkey-286j17.4"/>
    <property type="match status" value="2"/>
</dbReference>
<dbReference type="InterPro" id="IPR032675">
    <property type="entry name" value="LRR_dom_sf"/>
</dbReference>
<accession>A0A6P8VNH7</accession>
<name>A0A6P8VNH7_GYMAC</name>
<keyword evidence="2" id="KW-0677">Repeat</keyword>
<evidence type="ECO:0000313" key="4">
    <source>
        <dbReference type="Proteomes" id="UP000515161"/>
    </source>
</evidence>